<name>A0A1H1YXZ2_9MICC</name>
<sequence>MDSGGFNEVIHAPTRLRICALLAEAGEIDFGVIREALALSDSVLSKHLKVLEQASYVQLRKGAVNTRTRTWVRLTAAGAHAFRAHVDELRRIAASADHLPA</sequence>
<evidence type="ECO:0000259" key="1">
    <source>
        <dbReference type="Pfam" id="PF13601"/>
    </source>
</evidence>
<gene>
    <name evidence="2" type="ORF">SAMN04489743_2207</name>
</gene>
<keyword evidence="2" id="KW-0238">DNA-binding</keyword>
<dbReference type="CDD" id="cd00090">
    <property type="entry name" value="HTH_ARSR"/>
    <property type="match status" value="1"/>
</dbReference>
<dbReference type="InterPro" id="IPR036390">
    <property type="entry name" value="WH_DNA-bd_sf"/>
</dbReference>
<dbReference type="RefSeq" id="WP_231994267.1">
    <property type="nucleotide sequence ID" value="NZ_LT629779.1"/>
</dbReference>
<protein>
    <submittedName>
        <fullName evidence="2">Winged helix DNA-binding domain-containing protein</fullName>
    </submittedName>
</protein>
<dbReference type="Gene3D" id="1.10.10.10">
    <property type="entry name" value="Winged helix-like DNA-binding domain superfamily/Winged helix DNA-binding domain"/>
    <property type="match status" value="1"/>
</dbReference>
<dbReference type="InterPro" id="IPR011991">
    <property type="entry name" value="ArsR-like_HTH"/>
</dbReference>
<dbReference type="InterPro" id="IPR036388">
    <property type="entry name" value="WH-like_DNA-bd_sf"/>
</dbReference>
<organism evidence="2 3">
    <name type="scientific">Pseudarthrobacter equi</name>
    <dbReference type="NCBI Taxonomy" id="728066"/>
    <lineage>
        <taxon>Bacteria</taxon>
        <taxon>Bacillati</taxon>
        <taxon>Actinomycetota</taxon>
        <taxon>Actinomycetes</taxon>
        <taxon>Micrococcales</taxon>
        <taxon>Micrococcaceae</taxon>
        <taxon>Pseudarthrobacter</taxon>
    </lineage>
</organism>
<dbReference type="PANTHER" id="PTHR37318">
    <property type="entry name" value="BSL7504 PROTEIN"/>
    <property type="match status" value="1"/>
</dbReference>
<dbReference type="EMBL" id="LT629779">
    <property type="protein sequence ID" value="SDT26321.1"/>
    <property type="molecule type" value="Genomic_DNA"/>
</dbReference>
<keyword evidence="3" id="KW-1185">Reference proteome</keyword>
<feature type="domain" description="Winged helix DNA-binding" evidence="1">
    <location>
        <begin position="15"/>
        <end position="92"/>
    </location>
</feature>
<dbReference type="AlphaFoldDB" id="A0A1H1YXZ2"/>
<accession>A0A1H1YXZ2</accession>
<evidence type="ECO:0000313" key="2">
    <source>
        <dbReference type="EMBL" id="SDT26321.1"/>
    </source>
</evidence>
<dbReference type="GO" id="GO:0003677">
    <property type="term" value="F:DNA binding"/>
    <property type="evidence" value="ECO:0007669"/>
    <property type="project" value="UniProtKB-KW"/>
</dbReference>
<dbReference type="PANTHER" id="PTHR37318:SF1">
    <property type="entry name" value="BSL7504 PROTEIN"/>
    <property type="match status" value="1"/>
</dbReference>
<dbReference type="Proteomes" id="UP000198751">
    <property type="component" value="Chromosome I"/>
</dbReference>
<dbReference type="InterPro" id="IPR027395">
    <property type="entry name" value="WH_DNA-bd_dom"/>
</dbReference>
<reference evidence="3" key="1">
    <citation type="submission" date="2016-10" db="EMBL/GenBank/DDBJ databases">
        <authorList>
            <person name="Varghese N."/>
            <person name="Submissions S."/>
        </authorList>
    </citation>
    <scope>NUCLEOTIDE SEQUENCE [LARGE SCALE GENOMIC DNA]</scope>
    <source>
        <strain evidence="3">IMMIB L-1606</strain>
    </source>
</reference>
<dbReference type="SUPFAM" id="SSF46785">
    <property type="entry name" value="Winged helix' DNA-binding domain"/>
    <property type="match status" value="1"/>
</dbReference>
<proteinExistence type="predicted"/>
<dbReference type="Pfam" id="PF13601">
    <property type="entry name" value="HTH_34"/>
    <property type="match status" value="1"/>
</dbReference>
<evidence type="ECO:0000313" key="3">
    <source>
        <dbReference type="Proteomes" id="UP000198751"/>
    </source>
</evidence>